<gene>
    <name evidence="10" type="ORF">SAMN05444338_106118</name>
</gene>
<comment type="subcellular location">
    <subcellularLocation>
        <location evidence="1">Membrane</location>
        <topology evidence="1">Multi-pass membrane protein</topology>
    </subcellularLocation>
</comment>
<dbReference type="PROSITE" id="PS51371">
    <property type="entry name" value="CBS"/>
    <property type="match status" value="1"/>
</dbReference>
<evidence type="ECO:0000256" key="2">
    <source>
        <dbReference type="ARBA" id="ARBA00022692"/>
    </source>
</evidence>
<keyword evidence="4 8" id="KW-1133">Transmembrane helix</keyword>
<dbReference type="Pfam" id="PF01595">
    <property type="entry name" value="CNNM"/>
    <property type="match status" value="1"/>
</dbReference>
<dbReference type="Gene3D" id="3.30.465.10">
    <property type="match status" value="1"/>
</dbReference>
<dbReference type="PANTHER" id="PTHR22777:SF17">
    <property type="entry name" value="UPF0053 PROTEIN SLL0260"/>
    <property type="match status" value="1"/>
</dbReference>
<dbReference type="InterPro" id="IPR016169">
    <property type="entry name" value="FAD-bd_PCMH_sub2"/>
</dbReference>
<dbReference type="EMBL" id="FNMV01000006">
    <property type="protein sequence ID" value="SDX00783.1"/>
    <property type="molecule type" value="Genomic_DNA"/>
</dbReference>
<dbReference type="CDD" id="cd04590">
    <property type="entry name" value="CBS_pair_CorC_HlyC_assoc"/>
    <property type="match status" value="1"/>
</dbReference>
<organism evidence="10 11">
    <name type="scientific">Flavobacterium degerlachei</name>
    <dbReference type="NCBI Taxonomy" id="229203"/>
    <lineage>
        <taxon>Bacteria</taxon>
        <taxon>Pseudomonadati</taxon>
        <taxon>Bacteroidota</taxon>
        <taxon>Flavobacteriia</taxon>
        <taxon>Flavobacteriales</taxon>
        <taxon>Flavobacteriaceae</taxon>
        <taxon>Flavobacterium</taxon>
    </lineage>
</organism>
<evidence type="ECO:0000256" key="8">
    <source>
        <dbReference type="SAM" id="Phobius"/>
    </source>
</evidence>
<dbReference type="SMART" id="SM01091">
    <property type="entry name" value="CorC_HlyC"/>
    <property type="match status" value="1"/>
</dbReference>
<dbReference type="Pfam" id="PF03471">
    <property type="entry name" value="CorC_HlyC"/>
    <property type="match status" value="1"/>
</dbReference>
<protein>
    <submittedName>
        <fullName evidence="10">Hemolysin, contains CBS domains</fullName>
    </submittedName>
</protein>
<dbReference type="Pfam" id="PF00571">
    <property type="entry name" value="CBS"/>
    <property type="match status" value="2"/>
</dbReference>
<dbReference type="InterPro" id="IPR036318">
    <property type="entry name" value="FAD-bd_PCMH-like_sf"/>
</dbReference>
<evidence type="ECO:0000313" key="11">
    <source>
        <dbReference type="Proteomes" id="UP000198569"/>
    </source>
</evidence>
<dbReference type="AlphaFoldDB" id="A0A1H2Y6E9"/>
<keyword evidence="6 8" id="KW-0472">Membrane</keyword>
<keyword evidence="2 8" id="KW-0812">Transmembrane</keyword>
<feature type="transmembrane region" description="Helical" evidence="8">
    <location>
        <begin position="93"/>
        <end position="113"/>
    </location>
</feature>
<evidence type="ECO:0000256" key="3">
    <source>
        <dbReference type="ARBA" id="ARBA00022737"/>
    </source>
</evidence>
<dbReference type="InterPro" id="IPR044751">
    <property type="entry name" value="Ion_transp-like_CBS"/>
</dbReference>
<sequence>MGISIIILCLILSAFFSGMEIAFISSNKIYLEIEKKQDNFLSKILTKLTEKPSKFIAAMLIGNNIALVVYGFLMGELLMNWIDSFQYHFSDLLNLLIQTVLSTLVVLITAEFLPKVFFQIYANTLIKFFAIPAYAFYILFYLISSFFIWVSDFILKKFFGSDGDQVQLYFSKIELGNYIVEQMSTVDDDDDVDSEIQMFQNALEFSGVKARDVMSPRTEIVAIDLFDSIAELKELFIETGYSKIVVYENSLDEIVGYVHSYDLFKKPKNIKAIVISVEFVPETIYIKDVMNLLTKKRKSVAVVLDEYGGTSGIVTIEDIVEELFGEIEDEHDSDEELIEKELGDDTYLFSARFDVEYLNQTYKLNIPESDSYGTLGGFIVDFTNDIPLKGEVITIGSFHFVIEEATNKKIELVKMAIKE</sequence>
<evidence type="ECO:0000256" key="7">
    <source>
        <dbReference type="PROSITE-ProRule" id="PRU00703"/>
    </source>
</evidence>
<dbReference type="Proteomes" id="UP000198569">
    <property type="component" value="Unassembled WGS sequence"/>
</dbReference>
<dbReference type="RefSeq" id="WP_091431468.1">
    <property type="nucleotide sequence ID" value="NZ_FNMV01000006.1"/>
</dbReference>
<feature type="transmembrane region" description="Helical" evidence="8">
    <location>
        <begin position="55"/>
        <end position="73"/>
    </location>
</feature>
<dbReference type="GO" id="GO:0005886">
    <property type="term" value="C:plasma membrane"/>
    <property type="evidence" value="ECO:0007669"/>
    <property type="project" value="TreeGrafter"/>
</dbReference>
<evidence type="ECO:0000256" key="6">
    <source>
        <dbReference type="ARBA" id="ARBA00023136"/>
    </source>
</evidence>
<dbReference type="InterPro" id="IPR005170">
    <property type="entry name" value="Transptr-assoc_dom"/>
</dbReference>
<accession>A0A1H2Y6E9</accession>
<dbReference type="InterPro" id="IPR000644">
    <property type="entry name" value="CBS_dom"/>
</dbReference>
<feature type="transmembrane region" description="Helical" evidence="8">
    <location>
        <begin position="125"/>
        <end position="150"/>
    </location>
</feature>
<reference evidence="11" key="1">
    <citation type="submission" date="2016-10" db="EMBL/GenBank/DDBJ databases">
        <authorList>
            <person name="Varghese N."/>
            <person name="Submissions S."/>
        </authorList>
    </citation>
    <scope>NUCLEOTIDE SEQUENCE [LARGE SCALE GENOMIC DNA]</scope>
    <source>
        <strain evidence="11">DSM 15718</strain>
    </source>
</reference>
<dbReference type="SUPFAM" id="SSF54631">
    <property type="entry name" value="CBS-domain pair"/>
    <property type="match status" value="1"/>
</dbReference>
<dbReference type="InterPro" id="IPR002550">
    <property type="entry name" value="CNNM"/>
</dbReference>
<evidence type="ECO:0000256" key="4">
    <source>
        <dbReference type="ARBA" id="ARBA00022989"/>
    </source>
</evidence>
<name>A0A1H2Y6E9_9FLAO</name>
<dbReference type="STRING" id="229203.SAMN05444338_106118"/>
<dbReference type="InterPro" id="IPR046342">
    <property type="entry name" value="CBS_dom_sf"/>
</dbReference>
<dbReference type="OrthoDB" id="9798188at2"/>
<evidence type="ECO:0000313" key="10">
    <source>
        <dbReference type="EMBL" id="SDX00783.1"/>
    </source>
</evidence>
<feature type="domain" description="CBS" evidence="9">
    <location>
        <begin position="273"/>
        <end position="333"/>
    </location>
</feature>
<keyword evidence="5 7" id="KW-0129">CBS domain</keyword>
<evidence type="ECO:0000256" key="1">
    <source>
        <dbReference type="ARBA" id="ARBA00004141"/>
    </source>
</evidence>
<evidence type="ECO:0000256" key="5">
    <source>
        <dbReference type="ARBA" id="ARBA00023122"/>
    </source>
</evidence>
<dbReference type="SUPFAM" id="SSF56176">
    <property type="entry name" value="FAD-binding/transporter-associated domain-like"/>
    <property type="match status" value="1"/>
</dbReference>
<dbReference type="PANTHER" id="PTHR22777">
    <property type="entry name" value="HEMOLYSIN-RELATED"/>
    <property type="match status" value="1"/>
</dbReference>
<evidence type="ECO:0000259" key="9">
    <source>
        <dbReference type="PROSITE" id="PS51371"/>
    </source>
</evidence>
<keyword evidence="11" id="KW-1185">Reference proteome</keyword>
<dbReference type="Gene3D" id="3.10.580.10">
    <property type="entry name" value="CBS-domain"/>
    <property type="match status" value="1"/>
</dbReference>
<keyword evidence="3" id="KW-0677">Repeat</keyword>
<proteinExistence type="predicted"/>
<dbReference type="GO" id="GO:0050660">
    <property type="term" value="F:flavin adenine dinucleotide binding"/>
    <property type="evidence" value="ECO:0007669"/>
    <property type="project" value="InterPro"/>
</dbReference>